<dbReference type="Gene3D" id="3.40.50.300">
    <property type="entry name" value="P-loop containing nucleotide triphosphate hydrolases"/>
    <property type="match status" value="1"/>
</dbReference>
<name>A0A665W5G8_ECHNA</name>
<dbReference type="GO" id="GO:0005788">
    <property type="term" value="C:endoplasmic reticulum lumen"/>
    <property type="evidence" value="ECO:0007669"/>
    <property type="project" value="TreeGrafter"/>
</dbReference>
<keyword evidence="5" id="KW-1185">Reference proteome</keyword>
<dbReference type="GO" id="GO:0016887">
    <property type="term" value="F:ATP hydrolysis activity"/>
    <property type="evidence" value="ECO:0007669"/>
    <property type="project" value="InterPro"/>
</dbReference>
<evidence type="ECO:0000256" key="1">
    <source>
        <dbReference type="ARBA" id="ARBA00006235"/>
    </source>
</evidence>
<dbReference type="InterPro" id="IPR027417">
    <property type="entry name" value="P-loop_NTPase"/>
</dbReference>
<dbReference type="InterPro" id="IPR049337">
    <property type="entry name" value="TOR1A_C"/>
</dbReference>
<reference evidence="4" key="1">
    <citation type="submission" date="2021-04" db="EMBL/GenBank/DDBJ databases">
        <authorList>
            <consortium name="Wellcome Sanger Institute Data Sharing"/>
        </authorList>
    </citation>
    <scope>NUCLEOTIDE SEQUENCE [LARGE SCALE GENOMIC DNA]</scope>
</reference>
<dbReference type="RefSeq" id="XP_029371801.1">
    <property type="nucleotide sequence ID" value="XM_029515941.1"/>
</dbReference>
<dbReference type="GeneID" id="115052050"/>
<reference evidence="4" key="2">
    <citation type="submission" date="2025-08" db="UniProtKB">
        <authorList>
            <consortium name="Ensembl"/>
        </authorList>
    </citation>
    <scope>IDENTIFICATION</scope>
</reference>
<dbReference type="GO" id="GO:0019894">
    <property type="term" value="F:kinesin binding"/>
    <property type="evidence" value="ECO:0007669"/>
    <property type="project" value="TreeGrafter"/>
</dbReference>
<dbReference type="InParanoid" id="A0A665W5G8"/>
<evidence type="ECO:0000256" key="2">
    <source>
        <dbReference type="SAM" id="SignalP"/>
    </source>
</evidence>
<protein>
    <submittedName>
        <fullName evidence="4">Torsin-1A-like</fullName>
    </submittedName>
</protein>
<dbReference type="AlphaFoldDB" id="A0A665W5G8"/>
<dbReference type="PANTHER" id="PTHR10760:SF14">
    <property type="entry name" value="TORSIN-1B"/>
    <property type="match status" value="1"/>
</dbReference>
<dbReference type="GO" id="GO:0005524">
    <property type="term" value="F:ATP binding"/>
    <property type="evidence" value="ECO:0007669"/>
    <property type="project" value="InterPro"/>
</dbReference>
<keyword evidence="2" id="KW-0732">Signal</keyword>
<organism evidence="4 5">
    <name type="scientific">Echeneis naucrates</name>
    <name type="common">Live sharksucker</name>
    <dbReference type="NCBI Taxonomy" id="173247"/>
    <lineage>
        <taxon>Eukaryota</taxon>
        <taxon>Metazoa</taxon>
        <taxon>Chordata</taxon>
        <taxon>Craniata</taxon>
        <taxon>Vertebrata</taxon>
        <taxon>Euteleostomi</taxon>
        <taxon>Actinopterygii</taxon>
        <taxon>Neopterygii</taxon>
        <taxon>Teleostei</taxon>
        <taxon>Neoteleostei</taxon>
        <taxon>Acanthomorphata</taxon>
        <taxon>Carangaria</taxon>
        <taxon>Carangiformes</taxon>
        <taxon>Echeneidae</taxon>
        <taxon>Echeneis</taxon>
    </lineage>
</organism>
<evidence type="ECO:0000313" key="5">
    <source>
        <dbReference type="Proteomes" id="UP000472264"/>
    </source>
</evidence>
<feature type="domain" description="Torsin-1A C-terminal" evidence="3">
    <location>
        <begin position="282"/>
        <end position="338"/>
    </location>
</feature>
<dbReference type="GO" id="GO:0005635">
    <property type="term" value="C:nuclear envelope"/>
    <property type="evidence" value="ECO:0007669"/>
    <property type="project" value="TreeGrafter"/>
</dbReference>
<gene>
    <name evidence="4" type="primary">LOC115052050</name>
</gene>
<dbReference type="GO" id="GO:0034504">
    <property type="term" value="P:protein localization to nucleus"/>
    <property type="evidence" value="ECO:0007669"/>
    <property type="project" value="TreeGrafter"/>
</dbReference>
<dbReference type="GO" id="GO:0071763">
    <property type="term" value="P:nuclear membrane organization"/>
    <property type="evidence" value="ECO:0007669"/>
    <property type="project" value="TreeGrafter"/>
</dbReference>
<dbReference type="PANTHER" id="PTHR10760">
    <property type="entry name" value="TORSIN"/>
    <property type="match status" value="1"/>
</dbReference>
<feature type="signal peptide" evidence="2">
    <location>
        <begin position="1"/>
        <end position="23"/>
    </location>
</feature>
<proteinExistence type="inferred from homology"/>
<dbReference type="Pfam" id="PF21376">
    <property type="entry name" value="TOR1A_C"/>
    <property type="match status" value="1"/>
</dbReference>
<feature type="chain" id="PRO_5025670862" evidence="2">
    <location>
        <begin position="24"/>
        <end position="344"/>
    </location>
</feature>
<dbReference type="Ensembl" id="ENSENLT00000040360.1">
    <property type="protein sequence ID" value="ENSENLP00000039334.1"/>
    <property type="gene ID" value="ENSENLG00000016968.1"/>
</dbReference>
<sequence>MRYALIFVVLELVFENMFPGAYVKPMMSTLRFIRALTSNSDSETVSKAASDTVKAFYDNRQEILCNFNECCRPDWIKYTWTGLVKDLDDKVFGQHIASGIVLRAVDEFMSSENTKKPLVLSLHGLVGSGKNFVTQLIAQNIYTEGMKSKFVHLFSPTFHFPHPDSYLHSYKFQLKKKIEEAITDCQRSMFIFDNVEMMHPEMIDVIEPYLGYFEKLDGVSTRKAIFIFISNAGADVIMNAALEFWKAGRKQNEINLTHLDGFESSLIERTLVDYFIPFLPKERKHVKQCIRALMKDRGQQPDEDVVEKFANMLVYIPKSEGAFSVNGCKTIEVLLSNYYDKASS</sequence>
<evidence type="ECO:0000259" key="3">
    <source>
        <dbReference type="Pfam" id="PF21376"/>
    </source>
</evidence>
<evidence type="ECO:0000313" key="4">
    <source>
        <dbReference type="Ensembl" id="ENSENLP00000039334.1"/>
    </source>
</evidence>
<dbReference type="OrthoDB" id="19623at2759"/>
<reference evidence="4" key="3">
    <citation type="submission" date="2025-09" db="UniProtKB">
        <authorList>
            <consortium name="Ensembl"/>
        </authorList>
    </citation>
    <scope>IDENTIFICATION</scope>
</reference>
<accession>A0A665W5G8</accession>
<dbReference type="Proteomes" id="UP000472264">
    <property type="component" value="Chromosome 12"/>
</dbReference>
<dbReference type="SUPFAM" id="SSF52540">
    <property type="entry name" value="P-loop containing nucleoside triphosphate hydrolases"/>
    <property type="match status" value="1"/>
</dbReference>
<dbReference type="InterPro" id="IPR010448">
    <property type="entry name" value="Torsin"/>
</dbReference>
<comment type="similarity">
    <text evidence="1">Belongs to the ClpA/ClpB family. Torsin subfamily.</text>
</comment>
<dbReference type="Pfam" id="PF06309">
    <property type="entry name" value="Torsin"/>
    <property type="match status" value="1"/>
</dbReference>